<comment type="caution">
    <text evidence="2">The sequence shown here is derived from an EMBL/GenBank/DDBJ whole genome shotgun (WGS) entry which is preliminary data.</text>
</comment>
<evidence type="ECO:0000313" key="2">
    <source>
        <dbReference type="EMBL" id="KAK0390508.1"/>
    </source>
</evidence>
<evidence type="ECO:0008006" key="4">
    <source>
        <dbReference type="Google" id="ProtNLM"/>
    </source>
</evidence>
<accession>A0AA39GPR3</accession>
<dbReference type="EMBL" id="JAPDFR010000001">
    <property type="protein sequence ID" value="KAK0390508.1"/>
    <property type="molecule type" value="Genomic_DNA"/>
</dbReference>
<gene>
    <name evidence="2" type="ORF">NLU13_0012</name>
</gene>
<organism evidence="2 3">
    <name type="scientific">Sarocladium strictum</name>
    <name type="common">Black bundle disease fungus</name>
    <name type="synonym">Acremonium strictum</name>
    <dbReference type="NCBI Taxonomy" id="5046"/>
    <lineage>
        <taxon>Eukaryota</taxon>
        <taxon>Fungi</taxon>
        <taxon>Dikarya</taxon>
        <taxon>Ascomycota</taxon>
        <taxon>Pezizomycotina</taxon>
        <taxon>Sordariomycetes</taxon>
        <taxon>Hypocreomycetidae</taxon>
        <taxon>Hypocreales</taxon>
        <taxon>Sarocladiaceae</taxon>
        <taxon>Sarocladium</taxon>
    </lineage>
</organism>
<evidence type="ECO:0000313" key="3">
    <source>
        <dbReference type="Proteomes" id="UP001175261"/>
    </source>
</evidence>
<dbReference type="SUPFAM" id="SSF55486">
    <property type="entry name" value="Metalloproteases ('zincins'), catalytic domain"/>
    <property type="match status" value="1"/>
</dbReference>
<name>A0AA39GPR3_SARSR</name>
<feature type="chain" id="PRO_5041249467" description="Ricin B lectin" evidence="1">
    <location>
        <begin position="17"/>
        <end position="173"/>
    </location>
</feature>
<dbReference type="AlphaFoldDB" id="A0AA39GPR3"/>
<dbReference type="Proteomes" id="UP001175261">
    <property type="component" value="Unassembled WGS sequence"/>
</dbReference>
<sequence>MHLAAILITYTSLVSATLTWTLSKASNPTADQIDAYARIEAAMTAAVNRYNRLGDAQQTIRVRYDPGIPTAEANVNGDLGFGSNRSYMSERTALHEISHTLGLGLSGGWYSNCGSGNWPTALPLLRSWDGPGAVINCGGSHIWPYGLNYDNEWSDQNAERHCLLVNAMIDDGM</sequence>
<keyword evidence="3" id="KW-1185">Reference proteome</keyword>
<keyword evidence="1" id="KW-0732">Signal</keyword>
<feature type="signal peptide" evidence="1">
    <location>
        <begin position="1"/>
        <end position="16"/>
    </location>
</feature>
<proteinExistence type="predicted"/>
<evidence type="ECO:0000256" key="1">
    <source>
        <dbReference type="SAM" id="SignalP"/>
    </source>
</evidence>
<reference evidence="2" key="1">
    <citation type="submission" date="2022-10" db="EMBL/GenBank/DDBJ databases">
        <title>Determination and structural analysis of whole genome sequence of Sarocladium strictum F4-1.</title>
        <authorList>
            <person name="Hu L."/>
            <person name="Jiang Y."/>
        </authorList>
    </citation>
    <scope>NUCLEOTIDE SEQUENCE</scope>
    <source>
        <strain evidence="2">F4-1</strain>
    </source>
</reference>
<protein>
    <recommendedName>
        <fullName evidence="4">Ricin B lectin</fullName>
    </recommendedName>
</protein>